<feature type="domain" description="HTH crp-type" evidence="5">
    <location>
        <begin position="149"/>
        <end position="220"/>
    </location>
</feature>
<dbReference type="InterPro" id="IPR014710">
    <property type="entry name" value="RmlC-like_jellyroll"/>
</dbReference>
<dbReference type="GO" id="GO:0003677">
    <property type="term" value="F:DNA binding"/>
    <property type="evidence" value="ECO:0007669"/>
    <property type="project" value="UniProtKB-KW"/>
</dbReference>
<dbReference type="Proteomes" id="UP000279089">
    <property type="component" value="Unassembled WGS sequence"/>
</dbReference>
<name>A0A3N4N1A1_9BACT</name>
<feature type="domain" description="Cyclic nucleotide-binding" evidence="4">
    <location>
        <begin position="36"/>
        <end position="100"/>
    </location>
</feature>
<dbReference type="GO" id="GO:0003700">
    <property type="term" value="F:DNA-binding transcription factor activity"/>
    <property type="evidence" value="ECO:0007669"/>
    <property type="project" value="TreeGrafter"/>
</dbReference>
<keyword evidence="3" id="KW-0804">Transcription</keyword>
<keyword evidence="2" id="KW-0238">DNA-binding</keyword>
<evidence type="ECO:0000313" key="7">
    <source>
        <dbReference type="Proteomes" id="UP000279089"/>
    </source>
</evidence>
<reference evidence="7" key="1">
    <citation type="submission" date="2018-11" db="EMBL/GenBank/DDBJ databases">
        <title>Chitinophaga lutea sp.nov., isolate from arsenic contaminated soil.</title>
        <authorList>
            <person name="Zong Y."/>
        </authorList>
    </citation>
    <scope>NUCLEOTIDE SEQUENCE [LARGE SCALE GENOMIC DNA]</scope>
    <source>
        <strain evidence="7">YLT18</strain>
    </source>
</reference>
<sequence length="232" mass="26654">MKKDKQGCDTQTCMVCRLCMKEWLPAVEAGSQHFTYRKGQELFKEGDAVEGIFFIYKGSVKVHKHWDGEKELIIRFAKKGDIVGHRGIGTEAVYPVTATALEQVTVCYFDITFWEASLKVNHQLLYELMLFYARELQESERKMRNLAHMPVKGRIAQALLSLEKKFGRNENGFIDFALSRQDLASYIGATYETTFRMLQEMIQEHLIVMSGKEIAVADETKLLRLCELPANK</sequence>
<dbReference type="InterPro" id="IPR036390">
    <property type="entry name" value="WH_DNA-bd_sf"/>
</dbReference>
<dbReference type="EMBL" id="RMBX01000004">
    <property type="protein sequence ID" value="RPD41393.1"/>
    <property type="molecule type" value="Genomic_DNA"/>
</dbReference>
<dbReference type="SUPFAM" id="SSF46785">
    <property type="entry name" value="Winged helix' DNA-binding domain"/>
    <property type="match status" value="1"/>
</dbReference>
<evidence type="ECO:0000313" key="6">
    <source>
        <dbReference type="EMBL" id="RPD41393.1"/>
    </source>
</evidence>
<dbReference type="InterPro" id="IPR012318">
    <property type="entry name" value="HTH_CRP"/>
</dbReference>
<accession>A0A3N4N1A1</accession>
<gene>
    <name evidence="6" type="ORF">EG028_08725</name>
</gene>
<dbReference type="Gene3D" id="2.60.120.10">
    <property type="entry name" value="Jelly Rolls"/>
    <property type="match status" value="1"/>
</dbReference>
<dbReference type="PANTHER" id="PTHR24567:SF26">
    <property type="entry name" value="REGULATORY PROTEIN YEIL"/>
    <property type="match status" value="1"/>
</dbReference>
<dbReference type="RefSeq" id="WP_120516307.1">
    <property type="nucleotide sequence ID" value="NZ_QXZY01000005.1"/>
</dbReference>
<dbReference type="CDD" id="cd00038">
    <property type="entry name" value="CAP_ED"/>
    <property type="match status" value="1"/>
</dbReference>
<dbReference type="Pfam" id="PF13545">
    <property type="entry name" value="HTH_Crp_2"/>
    <property type="match status" value="1"/>
</dbReference>
<evidence type="ECO:0000259" key="5">
    <source>
        <dbReference type="PROSITE" id="PS51063"/>
    </source>
</evidence>
<proteinExistence type="predicted"/>
<dbReference type="Gene3D" id="1.10.10.10">
    <property type="entry name" value="Winged helix-like DNA-binding domain superfamily/Winged helix DNA-binding domain"/>
    <property type="match status" value="1"/>
</dbReference>
<dbReference type="GO" id="GO:0005829">
    <property type="term" value="C:cytosol"/>
    <property type="evidence" value="ECO:0007669"/>
    <property type="project" value="TreeGrafter"/>
</dbReference>
<evidence type="ECO:0000259" key="4">
    <source>
        <dbReference type="PROSITE" id="PS50042"/>
    </source>
</evidence>
<dbReference type="PRINTS" id="PR00034">
    <property type="entry name" value="HTHCRP"/>
</dbReference>
<keyword evidence="7" id="KW-1185">Reference proteome</keyword>
<organism evidence="6 7">
    <name type="scientific">Chitinophaga barathri</name>
    <dbReference type="NCBI Taxonomy" id="1647451"/>
    <lineage>
        <taxon>Bacteria</taxon>
        <taxon>Pseudomonadati</taxon>
        <taxon>Bacteroidota</taxon>
        <taxon>Chitinophagia</taxon>
        <taxon>Chitinophagales</taxon>
        <taxon>Chitinophagaceae</taxon>
        <taxon>Chitinophaga</taxon>
    </lineage>
</organism>
<comment type="caution">
    <text evidence="6">The sequence shown here is derived from an EMBL/GenBank/DDBJ whole genome shotgun (WGS) entry which is preliminary data.</text>
</comment>
<dbReference type="PANTHER" id="PTHR24567">
    <property type="entry name" value="CRP FAMILY TRANSCRIPTIONAL REGULATORY PROTEIN"/>
    <property type="match status" value="1"/>
</dbReference>
<dbReference type="PROSITE" id="PS51063">
    <property type="entry name" value="HTH_CRP_2"/>
    <property type="match status" value="1"/>
</dbReference>
<dbReference type="InterPro" id="IPR018490">
    <property type="entry name" value="cNMP-bd_dom_sf"/>
</dbReference>
<dbReference type="SMART" id="SM00419">
    <property type="entry name" value="HTH_CRP"/>
    <property type="match status" value="1"/>
</dbReference>
<dbReference type="OrthoDB" id="9127033at2"/>
<evidence type="ECO:0000256" key="2">
    <source>
        <dbReference type="ARBA" id="ARBA00023125"/>
    </source>
</evidence>
<protein>
    <submittedName>
        <fullName evidence="6">Crp/Fnr family transcriptional regulator</fullName>
    </submittedName>
</protein>
<evidence type="ECO:0000256" key="3">
    <source>
        <dbReference type="ARBA" id="ARBA00023163"/>
    </source>
</evidence>
<dbReference type="SUPFAM" id="SSF51206">
    <property type="entry name" value="cAMP-binding domain-like"/>
    <property type="match status" value="1"/>
</dbReference>
<dbReference type="AlphaFoldDB" id="A0A3N4N1A1"/>
<dbReference type="PROSITE" id="PS50042">
    <property type="entry name" value="CNMP_BINDING_3"/>
    <property type="match status" value="1"/>
</dbReference>
<evidence type="ECO:0000256" key="1">
    <source>
        <dbReference type="ARBA" id="ARBA00023015"/>
    </source>
</evidence>
<dbReference type="InterPro" id="IPR036388">
    <property type="entry name" value="WH-like_DNA-bd_sf"/>
</dbReference>
<dbReference type="Pfam" id="PF00027">
    <property type="entry name" value="cNMP_binding"/>
    <property type="match status" value="1"/>
</dbReference>
<dbReference type="InterPro" id="IPR000595">
    <property type="entry name" value="cNMP-bd_dom"/>
</dbReference>
<keyword evidence="1" id="KW-0805">Transcription regulation</keyword>
<dbReference type="SMART" id="SM00100">
    <property type="entry name" value="cNMP"/>
    <property type="match status" value="1"/>
</dbReference>
<dbReference type="InterPro" id="IPR050397">
    <property type="entry name" value="Env_Response_Regulators"/>
</dbReference>